<evidence type="ECO:0000313" key="1">
    <source>
        <dbReference type="EMBL" id="THV49013.1"/>
    </source>
</evidence>
<name>A0A4S8QUP3_9HELO</name>
<dbReference type="EMBL" id="PQXL01000216">
    <property type="protein sequence ID" value="THV49013.1"/>
    <property type="molecule type" value="Genomic_DNA"/>
</dbReference>
<evidence type="ECO:0000313" key="2">
    <source>
        <dbReference type="Proteomes" id="UP000308671"/>
    </source>
</evidence>
<organism evidence="1 2">
    <name type="scientific">Botrytis galanthina</name>
    <dbReference type="NCBI Taxonomy" id="278940"/>
    <lineage>
        <taxon>Eukaryota</taxon>
        <taxon>Fungi</taxon>
        <taxon>Dikarya</taxon>
        <taxon>Ascomycota</taxon>
        <taxon>Pezizomycotina</taxon>
        <taxon>Leotiomycetes</taxon>
        <taxon>Helotiales</taxon>
        <taxon>Sclerotiniaceae</taxon>
        <taxon>Botrytis</taxon>
    </lineage>
</organism>
<accession>A0A4S8QUP3</accession>
<dbReference type="Proteomes" id="UP000308671">
    <property type="component" value="Unassembled WGS sequence"/>
</dbReference>
<proteinExistence type="predicted"/>
<reference evidence="1 2" key="1">
    <citation type="submission" date="2017-12" db="EMBL/GenBank/DDBJ databases">
        <title>Comparative genomics of Botrytis spp.</title>
        <authorList>
            <person name="Valero-Jimenez C.A."/>
            <person name="Tapia P."/>
            <person name="Veloso J."/>
            <person name="Silva-Moreno E."/>
            <person name="Staats M."/>
            <person name="Valdes J.H."/>
            <person name="Van Kan J.A.L."/>
        </authorList>
    </citation>
    <scope>NUCLEOTIDE SEQUENCE [LARGE SCALE GENOMIC DNA]</scope>
    <source>
        <strain evidence="1 2">MUCL435</strain>
    </source>
</reference>
<protein>
    <submittedName>
        <fullName evidence="1">Uncharacterized protein</fullName>
    </submittedName>
</protein>
<sequence length="76" mass="8246">MGCIEEGGEDEADGEEQVLEKMSGQCDGVWQKEEGTMGKGQEEKWKVAGGNSQYEGVTYIPYLEHTAFASLEPGSV</sequence>
<gene>
    <name evidence="1" type="ORF">BGAL_0216g00170</name>
</gene>
<dbReference type="AlphaFoldDB" id="A0A4S8QUP3"/>
<keyword evidence="2" id="KW-1185">Reference proteome</keyword>
<comment type="caution">
    <text evidence="1">The sequence shown here is derived from an EMBL/GenBank/DDBJ whole genome shotgun (WGS) entry which is preliminary data.</text>
</comment>